<keyword evidence="2" id="KW-0812">Transmembrane</keyword>
<keyword evidence="2" id="KW-1133">Transmembrane helix</keyword>
<accession>A0A7S0T5G7</accession>
<keyword evidence="2" id="KW-0472">Membrane</keyword>
<feature type="signal peptide" evidence="3">
    <location>
        <begin position="1"/>
        <end position="17"/>
    </location>
</feature>
<keyword evidence="3" id="KW-0732">Signal</keyword>
<sequence>MVLAALFLGWAPPLGVAGGASERGSRHMNMSRPRVAIVNSGPPEQVEATSSGHLLRRRRHTAEEGASWASGSRTGCGGALGSTFATAETFTQTLYPPRARAHEENSAAGVLAPARTAAASTSTAAVPAWVTAMDLGMVAVGMAVFCVVAAVHPEAAAAREVAPNLPNGGFDFDWGNLTVPSSPTDVFRFLLSNPPAAIAASVAAFLVVPKVVDITVNFVLVPGVIIAVVYATWQHPNDALALAALARDQARSHPQVASGIVLAVLAVALSPYLLVAAAVGVLLSGAQVLPGTLKFLVPSPVRDAASQVEQLQRAPQVKQVRAMAAEALRREQRLQHAAEVQVRRLRGEAAGPGEGDGARALRESKPIGRPNDAASAPTSAAASAVDTATRRVEEARLGAADAAAAAAAAVAAVAESTGSMTRCTGVTAPEERSRCVDELRASRRADERAEAAELKTSAMREQAARLRANSARTLSAVPAPPDAIKKLFDRAAPALEAPGGVTPAS</sequence>
<evidence type="ECO:0000256" key="3">
    <source>
        <dbReference type="SAM" id="SignalP"/>
    </source>
</evidence>
<name>A0A7S0T5G7_9CHLO</name>
<feature type="compositionally biased region" description="Low complexity" evidence="1">
    <location>
        <begin position="373"/>
        <end position="387"/>
    </location>
</feature>
<feature type="compositionally biased region" description="Basic and acidic residues" evidence="1">
    <location>
        <begin position="356"/>
        <end position="366"/>
    </location>
</feature>
<dbReference type="EMBL" id="HBFC01037269">
    <property type="protein sequence ID" value="CAD8722948.1"/>
    <property type="molecule type" value="Transcribed_RNA"/>
</dbReference>
<feature type="transmembrane region" description="Helical" evidence="2">
    <location>
        <begin position="260"/>
        <end position="283"/>
    </location>
</feature>
<protein>
    <submittedName>
        <fullName evidence="4">Uncharacterized protein</fullName>
    </submittedName>
</protein>
<proteinExistence type="predicted"/>
<feature type="region of interest" description="Disordered" evidence="1">
    <location>
        <begin position="345"/>
        <end position="387"/>
    </location>
</feature>
<gene>
    <name evidence="4" type="ORF">MANT1106_LOCUS22164</name>
</gene>
<organism evidence="4">
    <name type="scientific">Mantoniella antarctica</name>
    <dbReference type="NCBI Taxonomy" id="81844"/>
    <lineage>
        <taxon>Eukaryota</taxon>
        <taxon>Viridiplantae</taxon>
        <taxon>Chlorophyta</taxon>
        <taxon>Mamiellophyceae</taxon>
        <taxon>Mamiellales</taxon>
        <taxon>Mamiellaceae</taxon>
        <taxon>Mantoniella</taxon>
    </lineage>
</organism>
<evidence type="ECO:0000256" key="1">
    <source>
        <dbReference type="SAM" id="MobiDB-lite"/>
    </source>
</evidence>
<feature type="chain" id="PRO_5031487919" evidence="3">
    <location>
        <begin position="18"/>
        <end position="505"/>
    </location>
</feature>
<evidence type="ECO:0000313" key="4">
    <source>
        <dbReference type="EMBL" id="CAD8722948.1"/>
    </source>
</evidence>
<feature type="transmembrane region" description="Helical" evidence="2">
    <location>
        <begin position="214"/>
        <end position="233"/>
    </location>
</feature>
<dbReference type="AlphaFoldDB" id="A0A7S0T5G7"/>
<reference evidence="4" key="1">
    <citation type="submission" date="2021-01" db="EMBL/GenBank/DDBJ databases">
        <authorList>
            <person name="Corre E."/>
            <person name="Pelletier E."/>
            <person name="Niang G."/>
            <person name="Scheremetjew M."/>
            <person name="Finn R."/>
            <person name="Kale V."/>
            <person name="Holt S."/>
            <person name="Cochrane G."/>
            <person name="Meng A."/>
            <person name="Brown T."/>
            <person name="Cohen L."/>
        </authorList>
    </citation>
    <scope>NUCLEOTIDE SEQUENCE</scope>
    <source>
        <strain evidence="4">SL-175</strain>
    </source>
</reference>
<evidence type="ECO:0000256" key="2">
    <source>
        <dbReference type="SAM" id="Phobius"/>
    </source>
</evidence>